<evidence type="ECO:0000313" key="6">
    <source>
        <dbReference type="EMBL" id="RZS76548.1"/>
    </source>
</evidence>
<dbReference type="OrthoDB" id="9795222at2"/>
<proteinExistence type="inferred from homology"/>
<dbReference type="RefSeq" id="WP_130540843.1">
    <property type="nucleotide sequence ID" value="NZ_CP042431.1"/>
</dbReference>
<protein>
    <submittedName>
        <fullName evidence="6">Pectate lyase-like protein</fullName>
    </submittedName>
</protein>
<comment type="similarity">
    <text evidence="1 4">Belongs to the glycosyl hydrolase 28 family.</text>
</comment>
<accession>A0A4Q7N644</accession>
<reference evidence="6 7" key="1">
    <citation type="submission" date="2019-02" db="EMBL/GenBank/DDBJ databases">
        <title>Genomic Encyclopedia of Type Strains, Phase IV (KMG-IV): sequencing the most valuable type-strain genomes for metagenomic binning, comparative biology and taxonomic classification.</title>
        <authorList>
            <person name="Goeker M."/>
        </authorList>
    </citation>
    <scope>NUCLEOTIDE SEQUENCE [LARGE SCALE GENOMIC DNA]</scope>
    <source>
        <strain evidence="6 7">DSM 18116</strain>
    </source>
</reference>
<evidence type="ECO:0000256" key="1">
    <source>
        <dbReference type="ARBA" id="ARBA00008834"/>
    </source>
</evidence>
<dbReference type="InterPro" id="IPR012334">
    <property type="entry name" value="Pectin_lyas_fold"/>
</dbReference>
<keyword evidence="7" id="KW-1185">Reference proteome</keyword>
<evidence type="ECO:0000256" key="4">
    <source>
        <dbReference type="RuleBase" id="RU361169"/>
    </source>
</evidence>
<dbReference type="InterPro" id="IPR006626">
    <property type="entry name" value="PbH1"/>
</dbReference>
<dbReference type="GO" id="GO:0004650">
    <property type="term" value="F:polygalacturonase activity"/>
    <property type="evidence" value="ECO:0007669"/>
    <property type="project" value="InterPro"/>
</dbReference>
<comment type="caution">
    <text evidence="6">The sequence shown here is derived from an EMBL/GenBank/DDBJ whole genome shotgun (WGS) entry which is preliminary data.</text>
</comment>
<dbReference type="AlphaFoldDB" id="A0A4Q7N644"/>
<dbReference type="GO" id="GO:0005975">
    <property type="term" value="P:carbohydrate metabolic process"/>
    <property type="evidence" value="ECO:0007669"/>
    <property type="project" value="InterPro"/>
</dbReference>
<gene>
    <name evidence="6" type="ORF">EV199_2434</name>
</gene>
<evidence type="ECO:0000256" key="3">
    <source>
        <dbReference type="ARBA" id="ARBA00023295"/>
    </source>
</evidence>
<dbReference type="SUPFAM" id="SSF51126">
    <property type="entry name" value="Pectin lyase-like"/>
    <property type="match status" value="1"/>
</dbReference>
<dbReference type="SMART" id="SM00710">
    <property type="entry name" value="PbH1"/>
    <property type="match status" value="5"/>
</dbReference>
<dbReference type="PANTHER" id="PTHR31339:SF9">
    <property type="entry name" value="PLASMIN AND FIBRONECTIN-BINDING PROTEIN A"/>
    <property type="match status" value="1"/>
</dbReference>
<evidence type="ECO:0000313" key="7">
    <source>
        <dbReference type="Proteomes" id="UP000293874"/>
    </source>
</evidence>
<dbReference type="Proteomes" id="UP000293874">
    <property type="component" value="Unassembled WGS sequence"/>
</dbReference>
<sequence length="546" mass="59478">MKFYSRIVVTAGLVATVAGSAFAQPGKYSWNNLPQIELPSFRNDTFLITDFGAKAGGEALNTESINKAIAHCSQQGGGVVLIPQGVWLSGPVVLKSNVNLHITRAAVLQFTGNKSQYKLVETNFEGRKTVRNQPPISGTDLTNIAITGDGVIDGNGDVWRPVKKDKMTNGDWQRLTESGGLLSKDGKTWYPSESYRLGEERIDAIGPVDHAAIRDFLRPNLMVLTNCKKVLLQNTSFQNSPTWCLHTLYCEHVTFDGIKVRNPSYAQNGDGIDIESCSYVQVKNCTLDCGDDGICIKSGKDEEGRRVGKPSRYIVVQNNVVYRGHGGFVIGSEMSGGAYDIFVSDCSFIGTDVGLRFKTARGRGGIVENIHIRNISMRNIQHDAILFDMYYFTKAPSLAQTNGKVDIPSVTEGTPQFRGFFISDLICEGAGRAMLIRGLPEMSIRDISLKNIFVRSAKGADIIEAKNISLKNVSLQCASSAPLIHIENSGGLSFETITGNQLTEAFFSINGNRSGNIRVQNTNLSVAKSKAIFNYGANASMLTTIN</sequence>
<keyword evidence="6" id="KW-0456">Lyase</keyword>
<name>A0A4Q7N644_9BACT</name>
<dbReference type="InterPro" id="IPR000743">
    <property type="entry name" value="Glyco_hydro_28"/>
</dbReference>
<dbReference type="PANTHER" id="PTHR31339">
    <property type="entry name" value="PECTIN LYASE-RELATED"/>
    <property type="match status" value="1"/>
</dbReference>
<evidence type="ECO:0000256" key="5">
    <source>
        <dbReference type="SAM" id="SignalP"/>
    </source>
</evidence>
<keyword evidence="5" id="KW-0732">Signal</keyword>
<dbReference type="InterPro" id="IPR011050">
    <property type="entry name" value="Pectin_lyase_fold/virulence"/>
</dbReference>
<keyword evidence="3 4" id="KW-0326">Glycosidase</keyword>
<feature type="signal peptide" evidence="5">
    <location>
        <begin position="1"/>
        <end position="23"/>
    </location>
</feature>
<keyword evidence="2 4" id="KW-0378">Hydrolase</keyword>
<dbReference type="GO" id="GO:0016829">
    <property type="term" value="F:lyase activity"/>
    <property type="evidence" value="ECO:0007669"/>
    <property type="project" value="UniProtKB-KW"/>
</dbReference>
<dbReference type="Pfam" id="PF00295">
    <property type="entry name" value="Glyco_hydro_28"/>
    <property type="match status" value="1"/>
</dbReference>
<dbReference type="Gene3D" id="2.160.20.10">
    <property type="entry name" value="Single-stranded right-handed beta-helix, Pectin lyase-like"/>
    <property type="match status" value="1"/>
</dbReference>
<dbReference type="InterPro" id="IPR051801">
    <property type="entry name" value="GH28_Enzymes"/>
</dbReference>
<dbReference type="PROSITE" id="PS00502">
    <property type="entry name" value="POLYGALACTURONASE"/>
    <property type="match status" value="1"/>
</dbReference>
<dbReference type="EMBL" id="SGXA01000001">
    <property type="protein sequence ID" value="RZS76548.1"/>
    <property type="molecule type" value="Genomic_DNA"/>
</dbReference>
<organism evidence="6 7">
    <name type="scientific">Pseudobacter ginsenosidimutans</name>
    <dbReference type="NCBI Taxonomy" id="661488"/>
    <lineage>
        <taxon>Bacteria</taxon>
        <taxon>Pseudomonadati</taxon>
        <taxon>Bacteroidota</taxon>
        <taxon>Chitinophagia</taxon>
        <taxon>Chitinophagales</taxon>
        <taxon>Chitinophagaceae</taxon>
        <taxon>Pseudobacter</taxon>
    </lineage>
</organism>
<evidence type="ECO:0000256" key="2">
    <source>
        <dbReference type="ARBA" id="ARBA00022801"/>
    </source>
</evidence>
<feature type="chain" id="PRO_5020442924" evidence="5">
    <location>
        <begin position="24"/>
        <end position="546"/>
    </location>
</feature>